<dbReference type="CDD" id="cd00009">
    <property type="entry name" value="AAA"/>
    <property type="match status" value="1"/>
</dbReference>
<dbReference type="Pfam" id="PF05496">
    <property type="entry name" value="RuvB_N"/>
    <property type="match status" value="1"/>
</dbReference>
<feature type="binding site" evidence="9">
    <location>
        <position position="77"/>
    </location>
    <ligand>
        <name>ATP</name>
        <dbReference type="ChEBI" id="CHEBI:30616"/>
    </ligand>
</feature>
<dbReference type="NCBIfam" id="TIGR00635">
    <property type="entry name" value="ruvB"/>
    <property type="match status" value="1"/>
</dbReference>
<dbReference type="GO" id="GO:0009378">
    <property type="term" value="F:four-way junction helicase activity"/>
    <property type="evidence" value="ECO:0007669"/>
    <property type="project" value="InterPro"/>
</dbReference>
<dbReference type="OrthoDB" id="9804478at2"/>
<dbReference type="GeneID" id="77134549"/>
<evidence type="ECO:0000256" key="5">
    <source>
        <dbReference type="ARBA" id="ARBA00022840"/>
    </source>
</evidence>
<feature type="binding site" evidence="9">
    <location>
        <position position="325"/>
    </location>
    <ligand>
        <name>DNA</name>
        <dbReference type="ChEBI" id="CHEBI:16991"/>
    </ligand>
</feature>
<evidence type="ECO:0000256" key="4">
    <source>
        <dbReference type="ARBA" id="ARBA00022801"/>
    </source>
</evidence>
<keyword evidence="6 9" id="KW-0238">DNA-binding</keyword>
<dbReference type="EMBL" id="GG658170">
    <property type="protein sequence ID" value="EEO30434.1"/>
    <property type="molecule type" value="Genomic_DNA"/>
</dbReference>
<feature type="binding site" evidence="9">
    <location>
        <position position="320"/>
    </location>
    <ligand>
        <name>DNA</name>
        <dbReference type="ChEBI" id="CHEBI:16991"/>
    </ligand>
</feature>
<dbReference type="STRING" id="847.BRW83_0642"/>
<feature type="region of interest" description="Small ATPAse domain (RuvB-S)" evidence="9">
    <location>
        <begin position="192"/>
        <end position="262"/>
    </location>
</feature>
<dbReference type="PANTHER" id="PTHR42848:SF1">
    <property type="entry name" value="HOLLIDAY JUNCTION BRANCH MIGRATION COMPLEX SUBUNIT RUVB"/>
    <property type="match status" value="1"/>
</dbReference>
<feature type="binding site" evidence="9">
    <location>
        <position position="181"/>
    </location>
    <ligand>
        <name>ATP</name>
        <dbReference type="ChEBI" id="CHEBI:30616"/>
    </ligand>
</feature>
<protein>
    <recommendedName>
        <fullName evidence="9">Holliday junction branch migration complex subunit RuvB</fullName>
        <ecNumber evidence="9">3.6.4.-</ecNumber>
    </recommendedName>
</protein>
<dbReference type="Proteomes" id="UP000005089">
    <property type="component" value="Unassembled WGS sequence"/>
</dbReference>
<evidence type="ECO:0000256" key="8">
    <source>
        <dbReference type="ARBA" id="ARBA00023204"/>
    </source>
</evidence>
<proteinExistence type="inferred from homology"/>
<comment type="caution">
    <text evidence="9">Lacks conserved residue(s) required for the propagation of feature annotation.</text>
</comment>
<dbReference type="InterPro" id="IPR008823">
    <property type="entry name" value="RuvB_wg_C"/>
</dbReference>
<feature type="binding site" evidence="9">
    <location>
        <position position="30"/>
    </location>
    <ligand>
        <name>ATP</name>
        <dbReference type="ChEBI" id="CHEBI:30616"/>
    </ligand>
</feature>
<evidence type="ECO:0000313" key="12">
    <source>
        <dbReference type="EMBL" id="EEO30434.1"/>
    </source>
</evidence>
<dbReference type="Gene3D" id="3.40.50.300">
    <property type="entry name" value="P-loop containing nucleotide triphosphate hydrolases"/>
    <property type="match status" value="1"/>
</dbReference>
<keyword evidence="13" id="KW-1185">Reference proteome</keyword>
<organism evidence="12 13">
    <name type="scientific">Oxalobacter formigenes OXCC13</name>
    <dbReference type="NCBI Taxonomy" id="556269"/>
    <lineage>
        <taxon>Bacteria</taxon>
        <taxon>Pseudomonadati</taxon>
        <taxon>Pseudomonadota</taxon>
        <taxon>Betaproteobacteria</taxon>
        <taxon>Burkholderiales</taxon>
        <taxon>Oxalobacteraceae</taxon>
        <taxon>Oxalobacter</taxon>
    </lineage>
</organism>
<dbReference type="RefSeq" id="WP_005881579.1">
    <property type="nucleotide sequence ID" value="NZ_CP019430.1"/>
</dbReference>
<evidence type="ECO:0000256" key="6">
    <source>
        <dbReference type="ARBA" id="ARBA00023125"/>
    </source>
</evidence>
<comment type="function">
    <text evidence="9">The RuvA-RuvB-RuvC complex processes Holliday junction (HJ) DNA during genetic recombination and DNA repair, while the RuvA-RuvB complex plays an important role in the rescue of blocked DNA replication forks via replication fork reversal (RFR). RuvA specifically binds to HJ cruciform DNA, conferring on it an open structure. The RuvB hexamer acts as an ATP-dependent pump, pulling dsDNA into and through the RuvAB complex. RuvB forms 2 homohexamers on either side of HJ DNA bound by 1 or 2 RuvA tetramers; 4 subunits per hexamer contact DNA at a time. Coordinated motions by a converter formed by DNA-disengaged RuvB subunits stimulates ATP hydrolysis and nucleotide exchange. Immobilization of the converter enables RuvB to convert the ATP-contained energy into a lever motion, pulling 2 nucleotides of DNA out of the RuvA tetramer per ATP hydrolyzed, thus driving DNA branch migration. The RuvB motors rotate together with the DNA substrate, which together with the progressing nucleotide cycle form the mechanistic basis for DNA recombination by continuous HJ branch migration. Branch migration allows RuvC to scan DNA until it finds its consensus sequence, where it cleaves and resolves cruciform DNA.</text>
</comment>
<dbReference type="Gene3D" id="1.10.8.60">
    <property type="match status" value="1"/>
</dbReference>
<feature type="binding site" evidence="9">
    <location>
        <position position="76"/>
    </location>
    <ligand>
        <name>ATP</name>
        <dbReference type="ChEBI" id="CHEBI:30616"/>
    </ligand>
</feature>
<comment type="subunit">
    <text evidence="9">Homohexamer. Forms an RuvA(8)-RuvB(12)-Holliday junction (HJ) complex. HJ DNA is sandwiched between 2 RuvA tetramers; dsDNA enters through RuvA and exits via RuvB. An RuvB hexamer assembles on each DNA strand where it exits the tetramer. Each RuvB hexamer is contacted by two RuvA subunits (via domain III) on 2 adjacent RuvB subunits; this complex drives branch migration. In the full resolvosome a probable DNA-RuvA(4)-RuvB(12)-RuvC(2) complex forms which resolves the HJ.</text>
</comment>
<feature type="region of interest" description="Disordered" evidence="10">
    <location>
        <begin position="1"/>
        <end position="21"/>
    </location>
</feature>
<dbReference type="AlphaFoldDB" id="C3XB58"/>
<dbReference type="HAMAP" id="MF_00016">
    <property type="entry name" value="DNA_HJ_migration_RuvB"/>
    <property type="match status" value="1"/>
</dbReference>
<dbReference type="InterPro" id="IPR041445">
    <property type="entry name" value="AAA_lid_4"/>
</dbReference>
<feature type="binding site" evidence="9">
    <location>
        <begin position="138"/>
        <end position="140"/>
    </location>
    <ligand>
        <name>ATP</name>
        <dbReference type="ChEBI" id="CHEBI:30616"/>
    </ligand>
</feature>
<feature type="binding site" evidence="9">
    <location>
        <position position="228"/>
    </location>
    <ligand>
        <name>ATP</name>
        <dbReference type="ChEBI" id="CHEBI:30616"/>
    </ligand>
</feature>
<dbReference type="Pfam" id="PF17864">
    <property type="entry name" value="AAA_lid_4"/>
    <property type="match status" value="1"/>
</dbReference>
<dbReference type="GO" id="GO:0016887">
    <property type="term" value="F:ATP hydrolysis activity"/>
    <property type="evidence" value="ECO:0007669"/>
    <property type="project" value="RHEA"/>
</dbReference>
<dbReference type="InterPro" id="IPR003593">
    <property type="entry name" value="AAA+_ATPase"/>
</dbReference>
<comment type="catalytic activity">
    <reaction evidence="9">
        <text>ATP + H2O = ADP + phosphate + H(+)</text>
        <dbReference type="Rhea" id="RHEA:13065"/>
        <dbReference type="ChEBI" id="CHEBI:15377"/>
        <dbReference type="ChEBI" id="CHEBI:15378"/>
        <dbReference type="ChEBI" id="CHEBI:30616"/>
        <dbReference type="ChEBI" id="CHEBI:43474"/>
        <dbReference type="ChEBI" id="CHEBI:456216"/>
    </reaction>
</comment>
<dbReference type="EC" id="3.6.4.-" evidence="9"/>
<dbReference type="GO" id="GO:0000400">
    <property type="term" value="F:four-way junction DNA binding"/>
    <property type="evidence" value="ECO:0007669"/>
    <property type="project" value="UniProtKB-UniRule"/>
</dbReference>
<dbReference type="InterPro" id="IPR004605">
    <property type="entry name" value="DNA_helicase_Holl-junc_RuvB"/>
</dbReference>
<keyword evidence="4 9" id="KW-0378">Hydrolase</keyword>
<comment type="domain">
    <text evidence="9">Has 3 domains, the large (RuvB-L) and small ATPase (RuvB-S) domains and the C-terminal head (RuvB-H) domain. The head domain binds DNA, while the ATPase domains jointly bind ATP, ADP or are empty depending on the state of the subunit in the translocation cycle. During a single DNA translocation step the structure of each domain remains the same, but their relative positions change.</text>
</comment>
<feature type="binding site" evidence="9">
    <location>
        <position position="76"/>
    </location>
    <ligand>
        <name>Mg(2+)</name>
        <dbReference type="ChEBI" id="CHEBI:18420"/>
    </ligand>
</feature>
<dbReference type="eggNOG" id="COG2255">
    <property type="taxonomic scope" value="Bacteria"/>
</dbReference>
<sequence>MSIQTDDFSEKRIIDASPASPNEEAIERALRPKLLNEYVGQHKTREQLEIFIAAAKKRNEALDHTLLFGPPGLGKTTLAHIIAREMGVNLRQTSGPVLERAGDLAAILTNLEANDVLFIDEIHRMSPVVEEILYPALEDYQIDILIGEGPAARSVKLDLQPFTLIGATTRAGMLTNPLRDRFGVVARLEFYDIDDLTRIVTRSAMLLKAPIVEEGAREIARRARGTPRIANRLLRRVRDYAEVKGTGKITHDMADAALKMLDVDPVGFDLMDRKLLEAVLFKFSGGPVGIANLAAAIGEEVDTIEDVLEPYLIQQGYLQRTPRGRIATTATYRHFGIAAPAADPNGSLWDNKETR</sequence>
<feature type="binding site" evidence="9">
    <location>
        <position position="72"/>
    </location>
    <ligand>
        <name>ATP</name>
        <dbReference type="ChEBI" id="CHEBI:30616"/>
    </ligand>
</feature>
<keyword evidence="5 9" id="KW-0067">ATP-binding</keyword>
<feature type="region of interest" description="Head domain (RuvB-H)" evidence="9">
    <location>
        <begin position="265"/>
        <end position="355"/>
    </location>
</feature>
<dbReference type="SUPFAM" id="SSF52540">
    <property type="entry name" value="P-loop containing nucleoside triphosphate hydrolases"/>
    <property type="match status" value="1"/>
</dbReference>
<dbReference type="GO" id="GO:0005737">
    <property type="term" value="C:cytoplasm"/>
    <property type="evidence" value="ECO:0007669"/>
    <property type="project" value="UniProtKB-SubCell"/>
</dbReference>
<dbReference type="InterPro" id="IPR036390">
    <property type="entry name" value="WH_DNA-bd_sf"/>
</dbReference>
<dbReference type="InterPro" id="IPR008824">
    <property type="entry name" value="RuvB-like_N"/>
</dbReference>
<evidence type="ECO:0000256" key="3">
    <source>
        <dbReference type="ARBA" id="ARBA00022763"/>
    </source>
</evidence>
<dbReference type="Gene3D" id="1.10.10.10">
    <property type="entry name" value="Winged helix-like DNA-binding domain superfamily/Winged helix DNA-binding domain"/>
    <property type="match status" value="1"/>
</dbReference>
<evidence type="ECO:0000256" key="7">
    <source>
        <dbReference type="ARBA" id="ARBA00023172"/>
    </source>
</evidence>
<keyword evidence="1 9" id="KW-0963">Cytoplasm</keyword>
<feature type="binding site" evidence="9">
    <location>
        <position position="191"/>
    </location>
    <ligand>
        <name>ATP</name>
        <dbReference type="ChEBI" id="CHEBI:30616"/>
    </ligand>
</feature>
<dbReference type="FunFam" id="3.40.50.300:FF:000073">
    <property type="entry name" value="Holliday junction ATP-dependent DNA helicase RuvB"/>
    <property type="match status" value="1"/>
</dbReference>
<evidence type="ECO:0000256" key="10">
    <source>
        <dbReference type="SAM" id="MobiDB-lite"/>
    </source>
</evidence>
<dbReference type="PANTHER" id="PTHR42848">
    <property type="match status" value="1"/>
</dbReference>
<dbReference type="FunFam" id="1.10.8.60:FF:000023">
    <property type="entry name" value="Holliday junction ATP-dependent DNA helicase RuvB"/>
    <property type="match status" value="1"/>
</dbReference>
<comment type="similarity">
    <text evidence="9">Belongs to the RuvB family.</text>
</comment>
<dbReference type="GO" id="GO:0006310">
    <property type="term" value="P:DNA recombination"/>
    <property type="evidence" value="ECO:0007669"/>
    <property type="project" value="UniProtKB-UniRule"/>
</dbReference>
<keyword evidence="2 9" id="KW-0547">Nucleotide-binding</keyword>
<dbReference type="SUPFAM" id="SSF46785">
    <property type="entry name" value="Winged helix' DNA-binding domain"/>
    <property type="match status" value="1"/>
</dbReference>
<gene>
    <name evidence="9 12" type="primary">ruvB</name>
    <name evidence="12" type="ORF">OFBG_01462</name>
</gene>
<dbReference type="SMART" id="SM00382">
    <property type="entry name" value="AAA"/>
    <property type="match status" value="1"/>
</dbReference>
<keyword evidence="12" id="KW-0347">Helicase</keyword>
<keyword evidence="7 9" id="KW-0233">DNA recombination</keyword>
<dbReference type="Pfam" id="PF05491">
    <property type="entry name" value="WHD_RuvB"/>
    <property type="match status" value="1"/>
</dbReference>
<comment type="subcellular location">
    <subcellularLocation>
        <location evidence="9">Cytoplasm</location>
    </subcellularLocation>
</comment>
<evidence type="ECO:0000313" key="13">
    <source>
        <dbReference type="Proteomes" id="UP000005089"/>
    </source>
</evidence>
<dbReference type="FunFam" id="1.10.10.10:FF:000086">
    <property type="entry name" value="Holliday junction ATP-dependent DNA helicase RuvB"/>
    <property type="match status" value="1"/>
</dbReference>
<feature type="binding site" evidence="9">
    <location>
        <position position="75"/>
    </location>
    <ligand>
        <name>ATP</name>
        <dbReference type="ChEBI" id="CHEBI:30616"/>
    </ligand>
</feature>
<evidence type="ECO:0000256" key="9">
    <source>
        <dbReference type="HAMAP-Rule" id="MF_00016"/>
    </source>
</evidence>
<dbReference type="GO" id="GO:0048476">
    <property type="term" value="C:Holliday junction resolvase complex"/>
    <property type="evidence" value="ECO:0007669"/>
    <property type="project" value="UniProtKB-UniRule"/>
</dbReference>
<feature type="domain" description="AAA+ ATPase" evidence="11">
    <location>
        <begin position="61"/>
        <end position="188"/>
    </location>
</feature>
<evidence type="ECO:0000256" key="1">
    <source>
        <dbReference type="ARBA" id="ARBA00022490"/>
    </source>
</evidence>
<dbReference type="NCBIfam" id="NF000868">
    <property type="entry name" value="PRK00080.1"/>
    <property type="match status" value="1"/>
</dbReference>
<accession>C3XB58</accession>
<dbReference type="InterPro" id="IPR036388">
    <property type="entry name" value="WH-like_DNA-bd_sf"/>
</dbReference>
<dbReference type="InterPro" id="IPR027417">
    <property type="entry name" value="P-loop_NTPase"/>
</dbReference>
<keyword evidence="8 9" id="KW-0234">DNA repair</keyword>
<dbReference type="HOGENOM" id="CLU_055599_1_0_4"/>
<evidence type="ECO:0000259" key="11">
    <source>
        <dbReference type="SMART" id="SM00382"/>
    </source>
</evidence>
<dbReference type="GO" id="GO:0006281">
    <property type="term" value="P:DNA repair"/>
    <property type="evidence" value="ECO:0007669"/>
    <property type="project" value="UniProtKB-UniRule"/>
</dbReference>
<feature type="binding site" evidence="9">
    <location>
        <position position="31"/>
    </location>
    <ligand>
        <name>ATP</name>
        <dbReference type="ChEBI" id="CHEBI:30616"/>
    </ligand>
</feature>
<dbReference type="GO" id="GO:0005524">
    <property type="term" value="F:ATP binding"/>
    <property type="evidence" value="ECO:0007669"/>
    <property type="project" value="UniProtKB-UniRule"/>
</dbReference>
<evidence type="ECO:0000256" key="2">
    <source>
        <dbReference type="ARBA" id="ARBA00022741"/>
    </source>
</evidence>
<name>C3XB58_OXAFO</name>
<keyword evidence="3 9" id="KW-0227">DNA damage</keyword>
<reference evidence="12 13" key="1">
    <citation type="submission" date="2009-02" db="EMBL/GenBank/DDBJ databases">
        <title>The Genome Sequence of Oxalobacter formigenes OXCC13.</title>
        <authorList>
            <consortium name="The Broad Institute Genome Sequencing Platform"/>
            <person name="Ward D."/>
            <person name="Young S.K."/>
            <person name="Kodira C.D."/>
            <person name="Zeng Q."/>
            <person name="Koehrsen M."/>
            <person name="Alvarado L."/>
            <person name="Berlin A."/>
            <person name="Borenstein D."/>
            <person name="Chen Z."/>
            <person name="Engels R."/>
            <person name="Freedman E."/>
            <person name="Gellesch M."/>
            <person name="Goldberg J."/>
            <person name="Griggs A."/>
            <person name="Gujja S."/>
            <person name="Heiman D."/>
            <person name="Hepburn T."/>
            <person name="Howarth C."/>
            <person name="Jen D."/>
            <person name="Larson L."/>
            <person name="Lewis B."/>
            <person name="Mehta T."/>
            <person name="Park D."/>
            <person name="Pearson M."/>
            <person name="Roberts A."/>
            <person name="Saif S."/>
            <person name="Shea T."/>
            <person name="Shenoy N."/>
            <person name="Sisk P."/>
            <person name="Stolte C."/>
            <person name="Sykes S."/>
            <person name="Walk T."/>
            <person name="White J."/>
            <person name="Yandava C."/>
            <person name="Allison M.J."/>
            <person name="Lander E."/>
            <person name="Nusbaum C."/>
            <person name="Galagan J."/>
            <person name="Birren B."/>
        </authorList>
    </citation>
    <scope>NUCLEOTIDE SEQUENCE [LARGE SCALE GENOMIC DNA]</scope>
    <source>
        <strain evidence="12 13">OXCC13</strain>
    </source>
</reference>